<keyword evidence="8 10" id="KW-0299">Galactose metabolism</keyword>
<dbReference type="EC" id="2.7.7.12" evidence="10"/>
<keyword evidence="9 10" id="KW-0119">Carbohydrate metabolism</keyword>
<reference evidence="13" key="1">
    <citation type="submission" date="2022-07" db="EMBL/GenBank/DDBJ databases">
        <authorList>
            <person name="Jung M.-Y."/>
            <person name="Lee M."/>
        </authorList>
    </citation>
    <scope>NUCLEOTIDE SEQUENCE</scope>
    <source>
        <strain evidence="13">S8</strain>
    </source>
</reference>
<dbReference type="RefSeq" id="WP_256944815.1">
    <property type="nucleotide sequence ID" value="NZ_JANHNZ010000003.1"/>
</dbReference>
<evidence type="ECO:0000256" key="9">
    <source>
        <dbReference type="ARBA" id="ARBA00023277"/>
    </source>
</evidence>
<dbReference type="NCBIfam" id="NF003629">
    <property type="entry name" value="PRK05270.1-2"/>
    <property type="match status" value="1"/>
</dbReference>
<evidence type="ECO:0000313" key="13">
    <source>
        <dbReference type="EMBL" id="MCQ9209699.1"/>
    </source>
</evidence>
<dbReference type="PIRSF" id="PIRSF006005">
    <property type="entry name" value="GalT_BS"/>
    <property type="match status" value="1"/>
</dbReference>
<keyword evidence="7 10" id="KW-0548">Nucleotidyltransferase</keyword>
<reference evidence="13" key="3">
    <citation type="journal article" date="2023" name="Microbiol. Resour. Announc.">
        <title>Draft Genome Sequence of Granulicatella sp. Strain S8, Isolated from a Marine Fish, Seriola quinqueradiata.</title>
        <authorList>
            <person name="Lee M."/>
            <person name="Farooq A."/>
            <person name="Jeong J.B."/>
            <person name="Jung M.Y."/>
        </authorList>
    </citation>
    <scope>NUCLEOTIDE SEQUENCE</scope>
    <source>
        <strain evidence="13">S8</strain>
    </source>
</reference>
<dbReference type="InterPro" id="IPR005849">
    <property type="entry name" value="GalP_Utransf_N"/>
</dbReference>
<evidence type="ECO:0000256" key="3">
    <source>
        <dbReference type="ARBA" id="ARBA00004947"/>
    </source>
</evidence>
<comment type="subcellular location">
    <subcellularLocation>
        <location evidence="2 10">Cytoplasm</location>
    </subcellularLocation>
</comment>
<reference evidence="13" key="2">
    <citation type="journal article" date="2023" name="Curr. Microbiol.">
        <title>Granulicatella seriolae sp. nov., a Novel Facultative Anaerobe Isolated from Yellowtail Marine Fish.</title>
        <authorList>
            <person name="Lee M."/>
            <person name="Choi Y.J."/>
            <person name="Farooq A."/>
            <person name="Jeong J.B."/>
            <person name="Jung M.Y."/>
        </authorList>
    </citation>
    <scope>NUCLEOTIDE SEQUENCE</scope>
    <source>
        <strain evidence="13">S8</strain>
    </source>
</reference>
<evidence type="ECO:0000256" key="7">
    <source>
        <dbReference type="ARBA" id="ARBA00022695"/>
    </source>
</evidence>
<sequence>MIDQTIRDFVELAIEKELVDQMDAILITNQLLHILQKDDLNKSLKANHDHESLLPLLDQMVSYAINQGIIDNSQKELLKAEIMALVTPLPSQLNKKFWTHYQENPEKATDYFYQLSQDNDYIKTRAIANNIEFSHDSEYGPLQITINLSKPEKDPKEIAKAKLAKSSNYPASQLTMTNEGYYGRLNHPARYNHRIVRLHLEEDPWGFQYSPYSYFNEHSIFLSQEVRPMQITEKSIRNLLLIIQQFPHYFVGSNADLPIVGGSILSHDHYQAGRYTFPMELAPAIEAFKTDKESVEMTIVKWPMSVIRLRSQNIEDLSQVAGHILEKWIDYSDPSQDIVAYTDGVRHNTITPIARYKDNAYELDLVLRNNRTSDQYPDGIFHPHQNVQHIKKENIGLIEVMGLAILPPRLKDELQEVEKYLLDQPNQLAPMHKDWADKIKESQSINPENVHQEVEYAVGEVFKQVLENSGVFKQTKEGQEAFKRFVESL</sequence>
<evidence type="ECO:0000256" key="8">
    <source>
        <dbReference type="ARBA" id="ARBA00023144"/>
    </source>
</evidence>
<dbReference type="EMBL" id="JANHNZ010000003">
    <property type="protein sequence ID" value="MCQ9209699.1"/>
    <property type="molecule type" value="Genomic_DNA"/>
</dbReference>
<keyword evidence="14" id="KW-1185">Reference proteome</keyword>
<protein>
    <recommendedName>
        <fullName evidence="10">Galactose-1-phosphate uridylyltransferase</fullName>
        <shortName evidence="10">Gal-1-P uridylyltransferase</shortName>
        <ecNumber evidence="10">2.7.7.12</ecNumber>
    </recommendedName>
    <alternativeName>
        <fullName evidence="10">UDP-glucose--hexose-1-phosphate uridylyltransferase</fullName>
    </alternativeName>
</protein>
<dbReference type="InterPro" id="IPR000766">
    <property type="entry name" value="GalP_uridyl_Trfase_II"/>
</dbReference>
<evidence type="ECO:0000256" key="10">
    <source>
        <dbReference type="HAMAP-Rule" id="MF_00571"/>
    </source>
</evidence>
<dbReference type="NCBIfam" id="NF003633">
    <property type="entry name" value="PRK05270.2-2"/>
    <property type="match status" value="1"/>
</dbReference>
<feature type="domain" description="Galactose-1-phosphate uridyl transferase C-terminal" evidence="12">
    <location>
        <begin position="244"/>
        <end position="436"/>
    </location>
</feature>
<accession>A0ABT1WME3</accession>
<dbReference type="GO" id="GO:0008108">
    <property type="term" value="F:UDP-glucose:hexose-1-phosphate uridylyltransferase activity"/>
    <property type="evidence" value="ECO:0007669"/>
    <property type="project" value="UniProtKB-EC"/>
</dbReference>
<dbReference type="PANTHER" id="PTHR39191:SF1">
    <property type="entry name" value="DUF4922 DOMAIN-CONTAINING PROTEIN"/>
    <property type="match status" value="1"/>
</dbReference>
<evidence type="ECO:0000256" key="1">
    <source>
        <dbReference type="ARBA" id="ARBA00001107"/>
    </source>
</evidence>
<name>A0ABT1WME3_9LACT</name>
<dbReference type="PROSITE" id="PS01163">
    <property type="entry name" value="GAL_P_UDP_TRANSF_II"/>
    <property type="match status" value="1"/>
</dbReference>
<dbReference type="HAMAP" id="MF_00571">
    <property type="entry name" value="GalP_UDP_trans"/>
    <property type="match status" value="1"/>
</dbReference>
<dbReference type="InterPro" id="IPR005850">
    <property type="entry name" value="GalP_Utransf_C"/>
</dbReference>
<dbReference type="Proteomes" id="UP001059480">
    <property type="component" value="Unassembled WGS sequence"/>
</dbReference>
<evidence type="ECO:0000256" key="6">
    <source>
        <dbReference type="ARBA" id="ARBA00022679"/>
    </source>
</evidence>
<keyword evidence="6 10" id="KW-0808">Transferase</keyword>
<dbReference type="Pfam" id="PF02744">
    <property type="entry name" value="GalP_UDP_tr_C"/>
    <property type="match status" value="1"/>
</dbReference>
<dbReference type="PANTHER" id="PTHR39191">
    <property type="entry name" value="GALACTOSE-1-PHOSPHATE URIDYLYLTRANSFERASE"/>
    <property type="match status" value="1"/>
</dbReference>
<dbReference type="Pfam" id="PF01087">
    <property type="entry name" value="GalP_UDP_transf"/>
    <property type="match status" value="1"/>
</dbReference>
<comment type="catalytic activity">
    <reaction evidence="1 10">
        <text>alpha-D-galactose 1-phosphate + UDP-alpha-D-glucose = alpha-D-glucose 1-phosphate + UDP-alpha-D-galactose</text>
        <dbReference type="Rhea" id="RHEA:13989"/>
        <dbReference type="ChEBI" id="CHEBI:58336"/>
        <dbReference type="ChEBI" id="CHEBI:58601"/>
        <dbReference type="ChEBI" id="CHEBI:58885"/>
        <dbReference type="ChEBI" id="CHEBI:66914"/>
        <dbReference type="EC" id="2.7.7.12"/>
    </reaction>
</comment>
<comment type="pathway">
    <text evidence="3 10">Carbohydrate metabolism; galactose metabolism.</text>
</comment>
<comment type="caution">
    <text evidence="13">The sequence shown here is derived from an EMBL/GenBank/DDBJ whole genome shotgun (WGS) entry which is preliminary data.</text>
</comment>
<evidence type="ECO:0000313" key="14">
    <source>
        <dbReference type="Proteomes" id="UP001059480"/>
    </source>
</evidence>
<proteinExistence type="inferred from homology"/>
<keyword evidence="5 10" id="KW-0963">Cytoplasm</keyword>
<dbReference type="NCBIfam" id="TIGR01239">
    <property type="entry name" value="galT_2"/>
    <property type="match status" value="1"/>
</dbReference>
<evidence type="ECO:0000256" key="5">
    <source>
        <dbReference type="ARBA" id="ARBA00022490"/>
    </source>
</evidence>
<dbReference type="InterPro" id="IPR023425">
    <property type="entry name" value="GalP_uridyl_Trfase_II_CS"/>
</dbReference>
<feature type="domain" description="Galactose-1-phosphate uridyl transferase N-terminal" evidence="11">
    <location>
        <begin position="21"/>
        <end position="228"/>
    </location>
</feature>
<comment type="similarity">
    <text evidence="4 10">Belongs to the galactose-1-phosphate uridylyltransferase type 2 family.</text>
</comment>
<evidence type="ECO:0000259" key="11">
    <source>
        <dbReference type="Pfam" id="PF01087"/>
    </source>
</evidence>
<evidence type="ECO:0000256" key="4">
    <source>
        <dbReference type="ARBA" id="ARBA00008706"/>
    </source>
</evidence>
<evidence type="ECO:0000259" key="12">
    <source>
        <dbReference type="Pfam" id="PF02744"/>
    </source>
</evidence>
<organism evidence="13 14">
    <name type="scientific">Granulicatella seriolae</name>
    <dbReference type="NCBI Taxonomy" id="2967226"/>
    <lineage>
        <taxon>Bacteria</taxon>
        <taxon>Bacillati</taxon>
        <taxon>Bacillota</taxon>
        <taxon>Bacilli</taxon>
        <taxon>Lactobacillales</taxon>
        <taxon>Carnobacteriaceae</taxon>
        <taxon>Granulicatella</taxon>
    </lineage>
</organism>
<evidence type="ECO:0000256" key="2">
    <source>
        <dbReference type="ARBA" id="ARBA00004496"/>
    </source>
</evidence>
<gene>
    <name evidence="10 13" type="primary">galT</name>
    <name evidence="13" type="ORF">NPA36_03965</name>
</gene>